<feature type="transmembrane region" description="Helical" evidence="5">
    <location>
        <begin position="37"/>
        <end position="57"/>
    </location>
</feature>
<evidence type="ECO:0000313" key="6">
    <source>
        <dbReference type="EMBL" id="OGZ33671.1"/>
    </source>
</evidence>
<name>A0A1G2F7Y2_9BACT</name>
<reference evidence="6 7" key="1">
    <citation type="journal article" date="2016" name="Nat. Commun.">
        <title>Thousands of microbial genomes shed light on interconnected biogeochemical processes in an aquifer system.</title>
        <authorList>
            <person name="Anantharaman K."/>
            <person name="Brown C.T."/>
            <person name="Hug L.A."/>
            <person name="Sharon I."/>
            <person name="Castelle C.J."/>
            <person name="Probst A.J."/>
            <person name="Thomas B.C."/>
            <person name="Singh A."/>
            <person name="Wilkins M.J."/>
            <person name="Karaoz U."/>
            <person name="Brodie E.L."/>
            <person name="Williams K.H."/>
            <person name="Hubbard S.S."/>
            <person name="Banfield J.F."/>
        </authorList>
    </citation>
    <scope>NUCLEOTIDE SEQUENCE [LARGE SCALE GENOMIC DNA]</scope>
</reference>
<evidence type="ECO:0000256" key="1">
    <source>
        <dbReference type="ARBA" id="ARBA00004141"/>
    </source>
</evidence>
<keyword evidence="2 5" id="KW-0812">Transmembrane</keyword>
<accession>A0A1G2F7Y2</accession>
<dbReference type="GO" id="GO:0008381">
    <property type="term" value="F:mechanosensitive monoatomic ion channel activity"/>
    <property type="evidence" value="ECO:0007669"/>
    <property type="project" value="TreeGrafter"/>
</dbReference>
<sequence length="100" mass="10707">MKGFIQFIREQGVVGLAVGFILGGAVGKVVSSLVQDIIQPLLGLILGGAGGLNAASFKILETEVIYGRFLGVFIDFIIIAAVVYFMFKALKMDKLDAKKQ</sequence>
<evidence type="ECO:0000256" key="2">
    <source>
        <dbReference type="ARBA" id="ARBA00022692"/>
    </source>
</evidence>
<evidence type="ECO:0000313" key="7">
    <source>
        <dbReference type="Proteomes" id="UP000179099"/>
    </source>
</evidence>
<proteinExistence type="predicted"/>
<dbReference type="AlphaFoldDB" id="A0A1G2F7Y2"/>
<dbReference type="GO" id="GO:0016020">
    <property type="term" value="C:membrane"/>
    <property type="evidence" value="ECO:0007669"/>
    <property type="project" value="UniProtKB-SubCell"/>
</dbReference>
<dbReference type="InterPro" id="IPR037673">
    <property type="entry name" value="MSC/AndL"/>
</dbReference>
<dbReference type="Gene3D" id="1.10.1200.120">
    <property type="entry name" value="Large-conductance mechanosensitive channel, MscL, domain 1"/>
    <property type="match status" value="1"/>
</dbReference>
<dbReference type="STRING" id="1801992.A2Y98_01925"/>
<protein>
    <recommendedName>
        <fullName evidence="8">Mechanosensitive ion channel protein MscL</fullName>
    </recommendedName>
</protein>
<dbReference type="Proteomes" id="UP000179099">
    <property type="component" value="Unassembled WGS sequence"/>
</dbReference>
<dbReference type="PANTHER" id="PTHR30266">
    <property type="entry name" value="MECHANOSENSITIVE CHANNEL MSCL"/>
    <property type="match status" value="1"/>
</dbReference>
<dbReference type="EMBL" id="MHMW01000028">
    <property type="protein sequence ID" value="OGZ33671.1"/>
    <property type="molecule type" value="Genomic_DNA"/>
</dbReference>
<organism evidence="6 7">
    <name type="scientific">Candidatus Portnoybacteria bacterium RBG_19FT_COMBO_36_7</name>
    <dbReference type="NCBI Taxonomy" id="1801992"/>
    <lineage>
        <taxon>Bacteria</taxon>
        <taxon>Candidatus Portnoyibacteriota</taxon>
    </lineage>
</organism>
<evidence type="ECO:0000256" key="3">
    <source>
        <dbReference type="ARBA" id="ARBA00022989"/>
    </source>
</evidence>
<gene>
    <name evidence="6" type="ORF">A2Y98_01925</name>
</gene>
<keyword evidence="3 5" id="KW-1133">Transmembrane helix</keyword>
<dbReference type="InterPro" id="IPR036019">
    <property type="entry name" value="MscL_channel"/>
</dbReference>
<keyword evidence="4 5" id="KW-0472">Membrane</keyword>
<comment type="subcellular location">
    <subcellularLocation>
        <location evidence="1">Membrane</location>
        <topology evidence="1">Multi-pass membrane protein</topology>
    </subcellularLocation>
</comment>
<evidence type="ECO:0000256" key="4">
    <source>
        <dbReference type="ARBA" id="ARBA00023136"/>
    </source>
</evidence>
<comment type="caution">
    <text evidence="6">The sequence shown here is derived from an EMBL/GenBank/DDBJ whole genome shotgun (WGS) entry which is preliminary data.</text>
</comment>
<dbReference type="Pfam" id="PF01741">
    <property type="entry name" value="MscL"/>
    <property type="match status" value="1"/>
</dbReference>
<feature type="transmembrane region" description="Helical" evidence="5">
    <location>
        <begin position="69"/>
        <end position="87"/>
    </location>
</feature>
<feature type="transmembrane region" description="Helical" evidence="5">
    <location>
        <begin position="12"/>
        <end position="31"/>
    </location>
</feature>
<dbReference type="SUPFAM" id="SSF81330">
    <property type="entry name" value="Gated mechanosensitive channel"/>
    <property type="match status" value="1"/>
</dbReference>
<evidence type="ECO:0008006" key="8">
    <source>
        <dbReference type="Google" id="ProtNLM"/>
    </source>
</evidence>
<evidence type="ECO:0000256" key="5">
    <source>
        <dbReference type="SAM" id="Phobius"/>
    </source>
</evidence>
<dbReference type="PANTHER" id="PTHR30266:SF2">
    <property type="entry name" value="LARGE-CONDUCTANCE MECHANOSENSITIVE CHANNEL"/>
    <property type="match status" value="1"/>
</dbReference>